<dbReference type="RefSeq" id="WP_022747014.1">
    <property type="nucleotide sequence ID" value="NC_022571.1"/>
</dbReference>
<dbReference type="Proteomes" id="UP000017118">
    <property type="component" value="Chromosome"/>
</dbReference>
<organism evidence="1 2">
    <name type="scientific">Clostridium saccharobutylicum DSM 13864</name>
    <dbReference type="NCBI Taxonomy" id="1345695"/>
    <lineage>
        <taxon>Bacteria</taxon>
        <taxon>Bacillati</taxon>
        <taxon>Bacillota</taxon>
        <taxon>Clostridia</taxon>
        <taxon>Eubacteriales</taxon>
        <taxon>Clostridiaceae</taxon>
        <taxon>Clostridium</taxon>
    </lineage>
</organism>
<name>U5MSY1_CLOSA</name>
<dbReference type="EMBL" id="CP006721">
    <property type="protein sequence ID" value="AGX43869.1"/>
    <property type="molecule type" value="Genomic_DNA"/>
</dbReference>
<dbReference type="eggNOG" id="COG1403">
    <property type="taxonomic scope" value="Bacteria"/>
</dbReference>
<dbReference type="Gene3D" id="1.10.30.50">
    <property type="match status" value="1"/>
</dbReference>
<dbReference type="CDD" id="cd00085">
    <property type="entry name" value="HNHc"/>
    <property type="match status" value="1"/>
</dbReference>
<dbReference type="OrthoDB" id="9816185at2"/>
<protein>
    <recommendedName>
        <fullName evidence="3">HNH endonuclease</fullName>
    </recommendedName>
</protein>
<evidence type="ECO:0000313" key="1">
    <source>
        <dbReference type="EMBL" id="AGX43869.1"/>
    </source>
</evidence>
<dbReference type="InterPro" id="IPR003615">
    <property type="entry name" value="HNH_nuc"/>
</dbReference>
<evidence type="ECO:0000313" key="2">
    <source>
        <dbReference type="Proteomes" id="UP000017118"/>
    </source>
</evidence>
<dbReference type="PATRIC" id="fig|1345695.10.peg.1060"/>
<dbReference type="KEGG" id="csb:CLSA_c29020"/>
<proteinExistence type="predicted"/>
<keyword evidence="2" id="KW-1185">Reference proteome</keyword>
<dbReference type="HOGENOM" id="CLU_801023_0_0_9"/>
<gene>
    <name evidence="1" type="ORF">CLSA_c29020</name>
</gene>
<accession>U5MSY1</accession>
<sequence>MWKVTNEVNKVILDDFRNKLIEPLFEEIIYYKRQSLNISFCENIKNGIDVKRGSSRSLINYLNKRKTKKVTFGNLIDKIISDNSLNELENYYSIFVFQNNEINSGNYNIKEEVISKEFKFLFADFFYEMFFDYKKIWILIDKKYEKSSFDRNIFHINFKRENNIEICPYCDIDSTISVFNNEVEHFLPKSRFPFLAMNAYNLIPSCHACNKKPDGKGSDVYMPIYSPYNMQIGDKLKFENDIVKRKIELSTDDSFIENYLKLLNLKSRYSPRRVYDYVEAKAESIYETLNDIEQMGKVSLTQKQIENYILEKGIKFAKKEPLTLAVKYAFSEYELYLSYRDKHIVD</sequence>
<reference evidence="1 2" key="1">
    <citation type="journal article" date="2013" name="Genome Announc.">
        <title>Complete Genome Sequence of the Solvent Producer Clostridium saccharobutylicum NCP262 (DSM 13864).</title>
        <authorList>
            <person name="Poehlein A."/>
            <person name="Hartwich K."/>
            <person name="Krabben P."/>
            <person name="Ehrenreich A."/>
            <person name="Liebl W."/>
            <person name="Durre P."/>
            <person name="Gottschalk G."/>
            <person name="Daniel R."/>
        </authorList>
    </citation>
    <scope>NUCLEOTIDE SEQUENCE [LARGE SCALE GENOMIC DNA]</scope>
    <source>
        <strain evidence="1">DSM 13864</strain>
    </source>
</reference>
<dbReference type="AlphaFoldDB" id="U5MSY1"/>
<evidence type="ECO:0008006" key="3">
    <source>
        <dbReference type="Google" id="ProtNLM"/>
    </source>
</evidence>
<dbReference type="GeneID" id="55475290"/>